<organism evidence="1 2">
    <name type="scientific">Psychromarinibacter sediminicola</name>
    <dbReference type="NCBI Taxonomy" id="3033385"/>
    <lineage>
        <taxon>Bacteria</taxon>
        <taxon>Pseudomonadati</taxon>
        <taxon>Pseudomonadota</taxon>
        <taxon>Alphaproteobacteria</taxon>
        <taxon>Rhodobacterales</taxon>
        <taxon>Paracoccaceae</taxon>
        <taxon>Psychromarinibacter</taxon>
    </lineage>
</organism>
<dbReference type="NCBIfam" id="NF003322">
    <property type="entry name" value="PRK04334.1-2"/>
    <property type="match status" value="1"/>
</dbReference>
<dbReference type="InterPro" id="IPR007183">
    <property type="entry name" value="UPF0280"/>
</dbReference>
<gene>
    <name evidence="1" type="ORF">P1J78_01110</name>
</gene>
<accession>A0AAE3T7S1</accession>
<dbReference type="SUPFAM" id="SSF143631">
    <property type="entry name" value="ApbE-like"/>
    <property type="match status" value="1"/>
</dbReference>
<reference evidence="1" key="1">
    <citation type="submission" date="2023-03" db="EMBL/GenBank/DDBJ databases">
        <title>Multiphase analysis and comparison of six strains from genera Psychromarinibacter, Lutimaribacter, and Maritimibacter, including a novel species: Psychromarinibacter sediminicola sp. nov.</title>
        <authorList>
            <person name="Wang Y.-H."/>
            <person name="Ye M.-Q."/>
            <person name="Du Z.-J."/>
        </authorList>
    </citation>
    <scope>NUCLEOTIDE SEQUENCE</scope>
    <source>
        <strain evidence="1">C21-152</strain>
    </source>
</reference>
<evidence type="ECO:0000313" key="2">
    <source>
        <dbReference type="Proteomes" id="UP001220964"/>
    </source>
</evidence>
<dbReference type="Proteomes" id="UP001220964">
    <property type="component" value="Unassembled WGS sequence"/>
</dbReference>
<keyword evidence="2" id="KW-1185">Reference proteome</keyword>
<name>A0AAE3T7S1_9RHOB</name>
<proteinExistence type="predicted"/>
<dbReference type="Gene3D" id="3.10.520.10">
    <property type="entry name" value="ApbE-like domains"/>
    <property type="match status" value="1"/>
</dbReference>
<dbReference type="InterPro" id="IPR003374">
    <property type="entry name" value="ApbE-like_sf"/>
</dbReference>
<evidence type="ECO:0000313" key="1">
    <source>
        <dbReference type="EMBL" id="MDF0599319.1"/>
    </source>
</evidence>
<sequence>MERAAARLLPDGRLHLQHGPIDIVAGAEGPGRAAALRRAAVRFERVLEELVAELPLLRAPVSEGHAVSGPVARRMQAATVAFLPAFVTPMAAVAGAVADEIVSVMASDGVVKAYANNGGDVAFHLGAGASATAAVAAPVPARVRLDHAGPVRGVATSGWRGRSHSLGIADSVTVLAPTAAQADAAATLIANAVDLPGHRGIRRMPARELLPDSDLGARRVTVEVPLLSPAEAAEALARGRARAEAFVEAGHVVAAFLVLQGQTAQAGRMGLEAPVSAAD</sequence>
<dbReference type="RefSeq" id="WP_275565464.1">
    <property type="nucleotide sequence ID" value="NZ_JARGYC010000002.1"/>
</dbReference>
<protein>
    <submittedName>
        <fullName evidence="1">UPF0280 family protein</fullName>
    </submittedName>
</protein>
<dbReference type="AlphaFoldDB" id="A0AAE3T7S1"/>
<dbReference type="PIRSF" id="PIRSF006421">
    <property type="entry name" value="UCP006421"/>
    <property type="match status" value="1"/>
</dbReference>
<dbReference type="EMBL" id="JARGYC010000002">
    <property type="protein sequence ID" value="MDF0599319.1"/>
    <property type="molecule type" value="Genomic_DNA"/>
</dbReference>
<comment type="caution">
    <text evidence="1">The sequence shown here is derived from an EMBL/GenBank/DDBJ whole genome shotgun (WGS) entry which is preliminary data.</text>
</comment>